<comment type="caution">
    <text evidence="1">The sequence shown here is derived from an EMBL/GenBank/DDBJ whole genome shotgun (WGS) entry which is preliminary data.</text>
</comment>
<proteinExistence type="predicted"/>
<name>K6ZNE9_9ALTE</name>
<reference evidence="2" key="1">
    <citation type="journal article" date="2014" name="Environ. Microbiol.">
        <title>Comparative genomics of the marine bacterial genus Glaciecola reveals the high degree of genomic diversity and genomic characteristic for cold adaptation.</title>
        <authorList>
            <person name="Qin Q.L."/>
            <person name="Xie B.B."/>
            <person name="Yu Y."/>
            <person name="Shu Y.L."/>
            <person name="Rong J.C."/>
            <person name="Zhang Y.J."/>
            <person name="Zhao D.L."/>
            <person name="Chen X.L."/>
            <person name="Zhang X.Y."/>
            <person name="Chen B."/>
            <person name="Zhou B.C."/>
            <person name="Zhang Y.Z."/>
        </authorList>
    </citation>
    <scope>NUCLEOTIDE SEQUENCE [LARGE SCALE GENOMIC DNA]</scope>
    <source>
        <strain evidence="2">ACAM 615</strain>
    </source>
</reference>
<gene>
    <name evidence="1" type="ORF">GPAL_3571</name>
</gene>
<keyword evidence="2" id="KW-1185">Reference proteome</keyword>
<sequence length="44" mass="5111">MHSKKWWTLLTARYEVVEPWVGVFHRAFQKVVDATGLEPVTLAL</sequence>
<evidence type="ECO:0000313" key="2">
    <source>
        <dbReference type="Proteomes" id="UP000006251"/>
    </source>
</evidence>
<protein>
    <submittedName>
        <fullName evidence="1">Uncharacterized protein</fullName>
    </submittedName>
</protein>
<dbReference type="AlphaFoldDB" id="K6ZNE9"/>
<organism evidence="1 2">
    <name type="scientific">Brumicola pallidula DSM 14239 = ACAM 615</name>
    <dbReference type="NCBI Taxonomy" id="1121922"/>
    <lineage>
        <taxon>Bacteria</taxon>
        <taxon>Pseudomonadati</taxon>
        <taxon>Pseudomonadota</taxon>
        <taxon>Gammaproteobacteria</taxon>
        <taxon>Alteromonadales</taxon>
        <taxon>Alteromonadaceae</taxon>
        <taxon>Brumicola</taxon>
    </lineage>
</organism>
<accession>K6ZNE9</accession>
<dbReference type="Proteomes" id="UP000006251">
    <property type="component" value="Unassembled WGS sequence"/>
</dbReference>
<dbReference type="EMBL" id="BAEQ01000056">
    <property type="protein sequence ID" value="GAC30413.1"/>
    <property type="molecule type" value="Genomic_DNA"/>
</dbReference>
<evidence type="ECO:0000313" key="1">
    <source>
        <dbReference type="EMBL" id="GAC30413.1"/>
    </source>
</evidence>